<dbReference type="AlphaFoldDB" id="A0A150WDN0"/>
<dbReference type="RefSeq" id="WP_063244408.1">
    <property type="nucleotide sequence ID" value="NZ_LUKF01000017.1"/>
</dbReference>
<proteinExistence type="predicted"/>
<feature type="signal peptide" evidence="1">
    <location>
        <begin position="1"/>
        <end position="18"/>
    </location>
</feature>
<comment type="caution">
    <text evidence="2">The sequence shown here is derived from an EMBL/GenBank/DDBJ whole genome shotgun (WGS) entry which is preliminary data.</text>
</comment>
<keyword evidence="1" id="KW-0732">Signal</keyword>
<evidence type="ECO:0000313" key="2">
    <source>
        <dbReference type="EMBL" id="KYG61029.1"/>
    </source>
</evidence>
<feature type="chain" id="PRO_5007572648" evidence="1">
    <location>
        <begin position="19"/>
        <end position="165"/>
    </location>
</feature>
<evidence type="ECO:0000256" key="1">
    <source>
        <dbReference type="SAM" id="SignalP"/>
    </source>
</evidence>
<reference evidence="2 3" key="1">
    <citation type="submission" date="2016-03" db="EMBL/GenBank/DDBJ databases">
        <authorList>
            <person name="Ploux O."/>
        </authorList>
    </citation>
    <scope>NUCLEOTIDE SEQUENCE [LARGE SCALE GENOMIC DNA]</scope>
    <source>
        <strain evidence="2 3">BER2</strain>
    </source>
</reference>
<accession>A0A150WDN0</accession>
<gene>
    <name evidence="2" type="ORF">AZI85_08700</name>
</gene>
<name>A0A150WDN0_BDEBC</name>
<dbReference type="Proteomes" id="UP000075391">
    <property type="component" value="Unassembled WGS sequence"/>
</dbReference>
<dbReference type="OrthoDB" id="9821954at2"/>
<protein>
    <submittedName>
        <fullName evidence="2">Uncharacterized protein</fullName>
    </submittedName>
</protein>
<sequence>MKMLLSAFIFLSSLNVFASPARSLEGTYQVTQGCKVDNSRIGVLQLMYFEGTPVTIETDSANGLLLFTAEHNTLALPLTSSSELEHMNFADYYKNSEVRVTENAYAMRTKGSEWSTCDNYPFPGSHPCRRKWDDAVGMSVNAQGQLQIQWKIENSKGTCLLERMK</sequence>
<organism evidence="2 3">
    <name type="scientific">Bdellovibrio bacteriovorus</name>
    <dbReference type="NCBI Taxonomy" id="959"/>
    <lineage>
        <taxon>Bacteria</taxon>
        <taxon>Pseudomonadati</taxon>
        <taxon>Bdellovibrionota</taxon>
        <taxon>Bdellovibrionia</taxon>
        <taxon>Bdellovibrionales</taxon>
        <taxon>Pseudobdellovibrionaceae</taxon>
        <taxon>Bdellovibrio</taxon>
    </lineage>
</organism>
<evidence type="ECO:0000313" key="3">
    <source>
        <dbReference type="Proteomes" id="UP000075391"/>
    </source>
</evidence>
<dbReference type="EMBL" id="LUKF01000017">
    <property type="protein sequence ID" value="KYG61029.1"/>
    <property type="molecule type" value="Genomic_DNA"/>
</dbReference>